<protein>
    <submittedName>
        <fullName evidence="1">Haloacid dehalogenase</fullName>
    </submittedName>
</protein>
<dbReference type="SFLD" id="SFLDG01129">
    <property type="entry name" value="C1.5:_HAD__Beta-PGM__Phosphata"/>
    <property type="match status" value="1"/>
</dbReference>
<evidence type="ECO:0000313" key="1">
    <source>
        <dbReference type="EMBL" id="GEN80090.1"/>
    </source>
</evidence>
<dbReference type="SFLD" id="SFLDG01135">
    <property type="entry name" value="C1.5.6:_HAD__Beta-PGM__Phospha"/>
    <property type="match status" value="1"/>
</dbReference>
<proteinExistence type="predicted"/>
<dbReference type="Pfam" id="PF00702">
    <property type="entry name" value="Hydrolase"/>
    <property type="match status" value="1"/>
</dbReference>
<dbReference type="Proteomes" id="UP000321484">
    <property type="component" value="Unassembled WGS sequence"/>
</dbReference>
<dbReference type="GO" id="GO:0006281">
    <property type="term" value="P:DNA repair"/>
    <property type="evidence" value="ECO:0007669"/>
    <property type="project" value="TreeGrafter"/>
</dbReference>
<dbReference type="EMBL" id="BJYK01000005">
    <property type="protein sequence ID" value="GEN80090.1"/>
    <property type="molecule type" value="Genomic_DNA"/>
</dbReference>
<dbReference type="InterPro" id="IPR023198">
    <property type="entry name" value="PGP-like_dom2"/>
</dbReference>
<dbReference type="SUPFAM" id="SSF56784">
    <property type="entry name" value="HAD-like"/>
    <property type="match status" value="1"/>
</dbReference>
<accession>A0A511YY13</accession>
<dbReference type="PANTHER" id="PTHR43434">
    <property type="entry name" value="PHOSPHOGLYCOLATE PHOSPHATASE"/>
    <property type="match status" value="1"/>
</dbReference>
<sequence length="238" mass="25014">MTPTSSDARDAAGAVLFDIDGTLVDSTYLHVHAWMRAFADLGEELTRPVDAWRVHRGIGMGSALLLADLLGDDADRLADRAKDAHAAHYRELADLQRPFDGARDLVRAVAERGARAVLATSAAPAELEELLTVLDLDDVLTGVTSAKDVDNAKPEPDLVQAALDIAGVPPERAVLVGDTGWDVEAAARAGVPCVAVLTGGVSEAELREAGAAAVYRDVAALLADLDQSPLALAWHVED</sequence>
<comment type="caution">
    <text evidence="1">The sequence shown here is derived from an EMBL/GenBank/DDBJ whole genome shotgun (WGS) entry which is preliminary data.</text>
</comment>
<dbReference type="GO" id="GO:0008967">
    <property type="term" value="F:phosphoglycolate phosphatase activity"/>
    <property type="evidence" value="ECO:0007669"/>
    <property type="project" value="TreeGrafter"/>
</dbReference>
<dbReference type="InterPro" id="IPR006439">
    <property type="entry name" value="HAD-SF_hydro_IA"/>
</dbReference>
<name>A0A511YY13_9CELL</name>
<dbReference type="NCBIfam" id="TIGR01509">
    <property type="entry name" value="HAD-SF-IA-v3"/>
    <property type="match status" value="1"/>
</dbReference>
<dbReference type="OrthoDB" id="9793014at2"/>
<dbReference type="InterPro" id="IPR023214">
    <property type="entry name" value="HAD_sf"/>
</dbReference>
<dbReference type="Gene3D" id="3.40.50.1000">
    <property type="entry name" value="HAD superfamily/HAD-like"/>
    <property type="match status" value="1"/>
</dbReference>
<reference evidence="1 2" key="1">
    <citation type="submission" date="2019-07" db="EMBL/GenBank/DDBJ databases">
        <title>Whole genome shotgun sequence of Actinotalea fermentans NBRC 105374.</title>
        <authorList>
            <person name="Hosoyama A."/>
            <person name="Uohara A."/>
            <person name="Ohji S."/>
            <person name="Ichikawa N."/>
        </authorList>
    </citation>
    <scope>NUCLEOTIDE SEQUENCE [LARGE SCALE GENOMIC DNA]</scope>
    <source>
        <strain evidence="1 2">NBRC 105374</strain>
    </source>
</reference>
<keyword evidence="2" id="KW-1185">Reference proteome</keyword>
<organism evidence="1 2">
    <name type="scientific">Actinotalea fermentans</name>
    <dbReference type="NCBI Taxonomy" id="43671"/>
    <lineage>
        <taxon>Bacteria</taxon>
        <taxon>Bacillati</taxon>
        <taxon>Actinomycetota</taxon>
        <taxon>Actinomycetes</taxon>
        <taxon>Micrococcales</taxon>
        <taxon>Cellulomonadaceae</taxon>
        <taxon>Actinotalea</taxon>
    </lineage>
</organism>
<gene>
    <name evidence="1" type="ORF">AFE02nite_18240</name>
</gene>
<dbReference type="Gene3D" id="1.10.150.240">
    <property type="entry name" value="Putative phosphatase, domain 2"/>
    <property type="match status" value="1"/>
</dbReference>
<dbReference type="AlphaFoldDB" id="A0A511YY13"/>
<dbReference type="InterPro" id="IPR050155">
    <property type="entry name" value="HAD-like_hydrolase_sf"/>
</dbReference>
<dbReference type="RefSeq" id="WP_034247534.1">
    <property type="nucleotide sequence ID" value="NZ_BJYK01000005.1"/>
</dbReference>
<dbReference type="InterPro" id="IPR036412">
    <property type="entry name" value="HAD-like_sf"/>
</dbReference>
<evidence type="ECO:0000313" key="2">
    <source>
        <dbReference type="Proteomes" id="UP000321484"/>
    </source>
</evidence>
<dbReference type="PANTHER" id="PTHR43434:SF16">
    <property type="entry name" value="BLL8046 PROTEIN"/>
    <property type="match status" value="1"/>
</dbReference>
<dbReference type="GO" id="GO:0005829">
    <property type="term" value="C:cytosol"/>
    <property type="evidence" value="ECO:0007669"/>
    <property type="project" value="TreeGrafter"/>
</dbReference>
<dbReference type="SFLD" id="SFLDS00003">
    <property type="entry name" value="Haloacid_Dehalogenase"/>
    <property type="match status" value="1"/>
</dbReference>